<dbReference type="CDD" id="cd03441">
    <property type="entry name" value="R_hydratase_like"/>
    <property type="match status" value="1"/>
</dbReference>
<dbReference type="PANTHER" id="PTHR43437:SF3">
    <property type="entry name" value="HYDROXYACYL-THIOESTER DEHYDRATASE TYPE 2, MITOCHONDRIAL"/>
    <property type="match status" value="1"/>
</dbReference>
<dbReference type="SUPFAM" id="SSF54637">
    <property type="entry name" value="Thioesterase/thiol ester dehydrase-isomerase"/>
    <property type="match status" value="1"/>
</dbReference>
<dbReference type="RefSeq" id="WP_068430781.1">
    <property type="nucleotide sequence ID" value="NZ_LVHI01000038.1"/>
</dbReference>
<evidence type="ECO:0000259" key="1">
    <source>
        <dbReference type="Pfam" id="PF13452"/>
    </source>
</evidence>
<dbReference type="AlphaFoldDB" id="A0A177Y7N3"/>
<dbReference type="InterPro" id="IPR050965">
    <property type="entry name" value="UPF0336/Enoyl-CoA_hydratase"/>
</dbReference>
<dbReference type="InterPro" id="IPR029069">
    <property type="entry name" value="HotDog_dom_sf"/>
</dbReference>
<reference evidence="2 3" key="1">
    <citation type="submission" date="2016-03" db="EMBL/GenBank/DDBJ databases">
        <title>Genome sequence of Rhodococcus kyotonensis KB10.</title>
        <authorList>
            <person name="Jeong H."/>
            <person name="Hong C.E."/>
            <person name="Jo S.H."/>
            <person name="Park J.M."/>
        </authorList>
    </citation>
    <scope>NUCLEOTIDE SEQUENCE [LARGE SCALE GENOMIC DNA]</scope>
    <source>
        <strain evidence="2 3">KB10</strain>
    </source>
</reference>
<evidence type="ECO:0000313" key="3">
    <source>
        <dbReference type="Proteomes" id="UP000077519"/>
    </source>
</evidence>
<sequence>MSDVSEDVPGQVRAMVGQSYRIDDVYEVGKAKVAEFARAVQNFHPAHFDVNAAAELGHHDLVAPPTFMALVGFVAQRRLFEETLSCYAMPQILQVDQKFAFHRPLRAGDRLSCEVSIVSARKVAGTDLIVVENDIFDQRDQPVMTATTTIAASTDIQAPDEFMDVVEKIMMAGTVAVPAI</sequence>
<feature type="domain" description="FAS1-like dehydratase" evidence="1">
    <location>
        <begin position="14"/>
        <end position="145"/>
    </location>
</feature>
<gene>
    <name evidence="2" type="ORF">A3K89_11400</name>
</gene>
<dbReference type="InterPro" id="IPR054849">
    <property type="entry name" value="UPF0336_fam"/>
</dbReference>
<dbReference type="InterPro" id="IPR039569">
    <property type="entry name" value="FAS1-like_DH_region"/>
</dbReference>
<proteinExistence type="predicted"/>
<dbReference type="PANTHER" id="PTHR43437">
    <property type="entry name" value="HYDROXYACYL-THIOESTER DEHYDRATASE TYPE 2, MITOCHONDRIAL-RELATED"/>
    <property type="match status" value="1"/>
</dbReference>
<dbReference type="NCBIfam" id="NF040624">
    <property type="entry name" value="HadA"/>
    <property type="match status" value="1"/>
</dbReference>
<dbReference type="GO" id="GO:0006633">
    <property type="term" value="P:fatty acid biosynthetic process"/>
    <property type="evidence" value="ECO:0007669"/>
    <property type="project" value="TreeGrafter"/>
</dbReference>
<name>A0A177Y7N3_9NOCA</name>
<comment type="caution">
    <text evidence="2">The sequence shown here is derived from an EMBL/GenBank/DDBJ whole genome shotgun (WGS) entry which is preliminary data.</text>
</comment>
<dbReference type="EMBL" id="LVHI01000038">
    <property type="protein sequence ID" value="OAK51532.1"/>
    <property type="molecule type" value="Genomic_DNA"/>
</dbReference>
<protein>
    <submittedName>
        <fullName evidence="2">Acyl dehydratase</fullName>
    </submittedName>
</protein>
<evidence type="ECO:0000313" key="2">
    <source>
        <dbReference type="EMBL" id="OAK51532.1"/>
    </source>
</evidence>
<keyword evidence="3" id="KW-1185">Reference proteome</keyword>
<dbReference type="Proteomes" id="UP000077519">
    <property type="component" value="Unassembled WGS sequence"/>
</dbReference>
<dbReference type="Pfam" id="PF13452">
    <property type="entry name" value="FAS1_DH_region"/>
    <property type="match status" value="1"/>
</dbReference>
<organism evidence="2 3">
    <name type="scientific">Rhodococcoides kyotonense</name>
    <dbReference type="NCBI Taxonomy" id="398843"/>
    <lineage>
        <taxon>Bacteria</taxon>
        <taxon>Bacillati</taxon>
        <taxon>Actinomycetota</taxon>
        <taxon>Actinomycetes</taxon>
        <taxon>Mycobacteriales</taxon>
        <taxon>Nocardiaceae</taxon>
        <taxon>Rhodococcoides</taxon>
    </lineage>
</organism>
<dbReference type="Gene3D" id="3.10.129.10">
    <property type="entry name" value="Hotdog Thioesterase"/>
    <property type="match status" value="1"/>
</dbReference>
<accession>A0A177Y7N3</accession>
<dbReference type="GO" id="GO:0019171">
    <property type="term" value="F:(3R)-hydroxyacyl-[acyl-carrier-protein] dehydratase activity"/>
    <property type="evidence" value="ECO:0007669"/>
    <property type="project" value="TreeGrafter"/>
</dbReference>